<proteinExistence type="predicted"/>
<evidence type="ECO:0000259" key="2">
    <source>
        <dbReference type="Pfam" id="PF01883"/>
    </source>
</evidence>
<sequence length="167" mass="18275">MSSEGSDRPTETNMSNEPQEYEIDSEQYDIESEPTACAYTDYSERGQSPEELPATGDGATGVEKRVWDALYAIEDPEMPISIVDLGLIYGVQCDEGGDAGTQATVIMTLTYTGCPARKMLTEEIEETVAGVSGVESTDLELVWNPPWSIEMVTEQGKDDLREFGLSI</sequence>
<accession>A0AAV3UCE2</accession>
<dbReference type="InterPro" id="IPR052339">
    <property type="entry name" value="Fe-S_Maturation_MIP18"/>
</dbReference>
<comment type="caution">
    <text evidence="3">The sequence shown here is derived from an EMBL/GenBank/DDBJ whole genome shotgun (WGS) entry which is preliminary data.</text>
</comment>
<dbReference type="EMBL" id="BAABKX010000001">
    <property type="protein sequence ID" value="GAA5042061.1"/>
    <property type="molecule type" value="Genomic_DNA"/>
</dbReference>
<feature type="compositionally biased region" description="Acidic residues" evidence="1">
    <location>
        <begin position="19"/>
        <end position="32"/>
    </location>
</feature>
<evidence type="ECO:0000313" key="4">
    <source>
        <dbReference type="Proteomes" id="UP001501729"/>
    </source>
</evidence>
<organism evidence="3 4">
    <name type="scientific">Haladaptatus pallidirubidus</name>
    <dbReference type="NCBI Taxonomy" id="1008152"/>
    <lineage>
        <taxon>Archaea</taxon>
        <taxon>Methanobacteriati</taxon>
        <taxon>Methanobacteriota</taxon>
        <taxon>Stenosarchaea group</taxon>
        <taxon>Halobacteria</taxon>
        <taxon>Halobacteriales</taxon>
        <taxon>Haladaptataceae</taxon>
        <taxon>Haladaptatus</taxon>
    </lineage>
</organism>
<dbReference type="Pfam" id="PF01883">
    <property type="entry name" value="FeS_assembly_P"/>
    <property type="match status" value="1"/>
</dbReference>
<dbReference type="SUPFAM" id="SSF117916">
    <property type="entry name" value="Fe-S cluster assembly (FSCA) domain-like"/>
    <property type="match status" value="1"/>
</dbReference>
<dbReference type="NCBIfam" id="NF041868">
    <property type="entry name" value="paad_haloarch"/>
    <property type="match status" value="1"/>
</dbReference>
<dbReference type="AlphaFoldDB" id="A0AAV3UCE2"/>
<evidence type="ECO:0000256" key="1">
    <source>
        <dbReference type="SAM" id="MobiDB-lite"/>
    </source>
</evidence>
<dbReference type="PANTHER" id="PTHR42831">
    <property type="entry name" value="FE-S PROTEIN MATURATION AUXILIARY FACTOR YITW"/>
    <property type="match status" value="1"/>
</dbReference>
<dbReference type="InterPro" id="IPR034904">
    <property type="entry name" value="FSCA_dom_sf"/>
</dbReference>
<feature type="domain" description="MIP18 family-like" evidence="2">
    <location>
        <begin position="64"/>
        <end position="135"/>
    </location>
</feature>
<dbReference type="PANTHER" id="PTHR42831:SF1">
    <property type="entry name" value="FE-S PROTEIN MATURATION AUXILIARY FACTOR YITW"/>
    <property type="match status" value="1"/>
</dbReference>
<feature type="compositionally biased region" description="Basic and acidic residues" evidence="1">
    <location>
        <begin position="1"/>
        <end position="10"/>
    </location>
</feature>
<reference evidence="3 4" key="1">
    <citation type="journal article" date="2019" name="Int. J. Syst. Evol. Microbiol.">
        <title>The Global Catalogue of Microorganisms (GCM) 10K type strain sequencing project: providing services to taxonomists for standard genome sequencing and annotation.</title>
        <authorList>
            <consortium name="The Broad Institute Genomics Platform"/>
            <consortium name="The Broad Institute Genome Sequencing Center for Infectious Disease"/>
            <person name="Wu L."/>
            <person name="Ma J."/>
        </authorList>
    </citation>
    <scope>NUCLEOTIDE SEQUENCE [LARGE SCALE GENOMIC DNA]</scope>
    <source>
        <strain evidence="3 4">JCM 17504</strain>
    </source>
</reference>
<keyword evidence="4" id="KW-1185">Reference proteome</keyword>
<gene>
    <name evidence="3" type="ORF">GCM10025751_04980</name>
</gene>
<name>A0AAV3UCE2_9EURY</name>
<feature type="region of interest" description="Disordered" evidence="1">
    <location>
        <begin position="1"/>
        <end position="59"/>
    </location>
</feature>
<dbReference type="InterPro" id="IPR002744">
    <property type="entry name" value="MIP18-like"/>
</dbReference>
<protein>
    <recommendedName>
        <fullName evidence="2">MIP18 family-like domain-containing protein</fullName>
    </recommendedName>
</protein>
<dbReference type="Proteomes" id="UP001501729">
    <property type="component" value="Unassembled WGS sequence"/>
</dbReference>
<dbReference type="Gene3D" id="3.30.300.130">
    <property type="entry name" value="Fe-S cluster assembly (FSCA)"/>
    <property type="match status" value="1"/>
</dbReference>
<evidence type="ECO:0000313" key="3">
    <source>
        <dbReference type="EMBL" id="GAA5042061.1"/>
    </source>
</evidence>